<evidence type="ECO:0008006" key="4">
    <source>
        <dbReference type="Google" id="ProtNLM"/>
    </source>
</evidence>
<dbReference type="EMBL" id="JJMG01000225">
    <property type="protein sequence ID" value="KEG38481.1"/>
    <property type="molecule type" value="Genomic_DNA"/>
</dbReference>
<comment type="caution">
    <text evidence="2">The sequence shown here is derived from an EMBL/GenBank/DDBJ whole genome shotgun (WGS) entry which is preliminary data.</text>
</comment>
<gene>
    <name evidence="2" type="ORF">DJ64_21120</name>
</gene>
<protein>
    <recommendedName>
        <fullName evidence="4">Transposase</fullName>
    </recommendedName>
</protein>
<sequence length="93" mass="9878">MPWAAGRTTGSSTSRAPQSQSAVRSPPSPATTWGQQRSVGKSAGVTTRWRTDDPAFHRRHGWTRATHPSPGGKGIVVLLGPHHPARSLAPLPL</sequence>
<feature type="compositionally biased region" description="Polar residues" evidence="1">
    <location>
        <begin position="30"/>
        <end position="39"/>
    </location>
</feature>
<evidence type="ECO:0000256" key="1">
    <source>
        <dbReference type="SAM" id="MobiDB-lite"/>
    </source>
</evidence>
<name>A0ABR4STU7_9ACTN</name>
<evidence type="ECO:0000313" key="3">
    <source>
        <dbReference type="Proteomes" id="UP000027632"/>
    </source>
</evidence>
<reference evidence="2 3" key="1">
    <citation type="submission" date="2014-04" db="EMBL/GenBank/DDBJ databases">
        <title>Draft genome sequence of the novel Streptomyces griseorubens JSD-1 playing a role in carbon and nitrogen cycle.</title>
        <authorList>
            <consortium name="Shanghai Jiao Tong University"/>
            <person name="Feng H."/>
            <person name="Sun Y."/>
            <person name="Zhi Y."/>
            <person name="Mao L."/>
            <person name="Luo Y."/>
            <person name="Wei X."/>
            <person name="Zhou P."/>
        </authorList>
    </citation>
    <scope>NUCLEOTIDE SEQUENCE [LARGE SCALE GENOMIC DNA]</scope>
    <source>
        <strain evidence="2 3">JSD-1</strain>
    </source>
</reference>
<keyword evidence="3" id="KW-1185">Reference proteome</keyword>
<feature type="region of interest" description="Disordered" evidence="1">
    <location>
        <begin position="1"/>
        <end position="54"/>
    </location>
</feature>
<accession>A0ABR4STU7</accession>
<feature type="compositionally biased region" description="Polar residues" evidence="1">
    <location>
        <begin position="8"/>
        <end position="23"/>
    </location>
</feature>
<proteinExistence type="predicted"/>
<organism evidence="2 3">
    <name type="scientific">Streptomyces griseorubens</name>
    <dbReference type="NCBI Taxonomy" id="66897"/>
    <lineage>
        <taxon>Bacteria</taxon>
        <taxon>Bacillati</taxon>
        <taxon>Actinomycetota</taxon>
        <taxon>Actinomycetes</taxon>
        <taxon>Kitasatosporales</taxon>
        <taxon>Streptomycetaceae</taxon>
        <taxon>Streptomyces</taxon>
        <taxon>Streptomyces althioticus group</taxon>
    </lineage>
</organism>
<evidence type="ECO:0000313" key="2">
    <source>
        <dbReference type="EMBL" id="KEG38481.1"/>
    </source>
</evidence>
<dbReference type="Proteomes" id="UP000027632">
    <property type="component" value="Unassembled WGS sequence"/>
</dbReference>